<keyword evidence="6" id="KW-0444">Lipid biosynthesis</keyword>
<keyword evidence="10" id="KW-0256">Endoplasmic reticulum</keyword>
<evidence type="ECO:0000256" key="6">
    <source>
        <dbReference type="ARBA" id="ARBA00022516"/>
    </source>
</evidence>
<feature type="transmembrane region" description="Helical" evidence="15">
    <location>
        <begin position="51"/>
        <end position="75"/>
    </location>
</feature>
<keyword evidence="8 15" id="KW-0812">Transmembrane</keyword>
<dbReference type="GO" id="GO:0004144">
    <property type="term" value="F:diacylglycerol O-acyltransferase activity"/>
    <property type="evidence" value="ECO:0007669"/>
    <property type="project" value="UniProtKB-EC"/>
</dbReference>
<gene>
    <name evidence="17" type="ORF">HJC23_010956</name>
</gene>
<evidence type="ECO:0000256" key="3">
    <source>
        <dbReference type="ARBA" id="ARBA00005189"/>
    </source>
</evidence>
<name>A0ABD3Q8V3_9STRA</name>
<sequence>MPKQKLRRIPLLTEVNIFFINLAFAALHVILKPTGLEPLVSALVVGNLFGLILPCFGVIALLFHFIVGPLMNTFLFPQAYETIILEYKYYWIGGLLIVNIAVALLDNSHLVVEGADYRLHASKGPIVNASNQFWEATFDYLQMTVVPWKQDAILSVDRQYIFACHPHGIHCTPLALFHCKGTPFDKLFPGICENKLSGLAASVVFRLPGVREFFLSLPYIDASRHVVEAALEADRSIFVCTGSGEESLLTKQGEDTLVLSKRKGFIRLALSYGCDIVPIFGVGNSDLFKTYSWGMNVRMWLQKRLHVSIPIFHGRFLTPLPYRYPVTVLVGEPLTVPKPRVRGEKPDELVVEKYLKMYIERCPDAELEDVRGAITRKITPHNTRSHRKVNNISALSVQQNLTVHHPTEMTIIRSLTIYLCLLDLTRAFHIVSRSDHSIHCRASRQGLRNAGTSRDSKEVSSLVSIFGDGDQDVTGGVHVGLSRRSAFTTLATLSSFVGTTCFFHDVASAVQDDNDNDRLAEIHTNPSRNTFLSTSDPKSTTRVSMPLIAYSLYKTSPEQSPRGLALAFRAGVRHFDMATTYGNFDVVAPMFRQYWSSGKIPWRFEEEKDELLQTLDATRAAAEKYDYDSIGGSSGTKLRGKQRRRREVFVTYKLSNGEQSTDPVAVRRTVKNLLSQLDTTYLDLVCLHSPLTGPDRRLATYKTLLELKNEGLIRAVGVCNYGFCHLRELTMHGLPLPSVNQLELSPFNMHDPIVRFCQQNNVQLSCAAWSRLSSTDGPVKQWSKLGEVAKARGVTKAQVLVRWALQKGFACAPRSGTGSKLERIAIAENSYGGVVNFELSTEEMRLLDSLDINYKSGKLGRRDGWNDEDVTGVDWDPTEASCSILEQ</sequence>
<dbReference type="AlphaFoldDB" id="A0ABD3Q8V3"/>
<feature type="domain" description="NADP-dependent oxidoreductase" evidence="16">
    <location>
        <begin position="641"/>
        <end position="851"/>
    </location>
</feature>
<evidence type="ECO:0000256" key="12">
    <source>
        <dbReference type="ARBA" id="ARBA00023098"/>
    </source>
</evidence>
<reference evidence="17 18" key="1">
    <citation type="journal article" date="2020" name="G3 (Bethesda)">
        <title>Improved Reference Genome for Cyclotella cryptica CCMP332, a Model for Cell Wall Morphogenesis, Salinity Adaptation, and Lipid Production in Diatoms (Bacillariophyta).</title>
        <authorList>
            <person name="Roberts W.R."/>
            <person name="Downey K.M."/>
            <person name="Ruck E.C."/>
            <person name="Traller J.C."/>
            <person name="Alverson A.J."/>
        </authorList>
    </citation>
    <scope>NUCLEOTIDE SEQUENCE [LARGE SCALE GENOMIC DNA]</scope>
    <source>
        <strain evidence="17 18">CCMP332</strain>
    </source>
</reference>
<dbReference type="SUPFAM" id="SSF51430">
    <property type="entry name" value="NAD(P)-linked oxidoreductase"/>
    <property type="match status" value="1"/>
</dbReference>
<feature type="transmembrane region" description="Helical" evidence="15">
    <location>
        <begin position="87"/>
        <end position="105"/>
    </location>
</feature>
<comment type="pathway">
    <text evidence="2">Glycerolipid metabolism; triacylglycerol biosynthesis.</text>
</comment>
<evidence type="ECO:0000256" key="11">
    <source>
        <dbReference type="ARBA" id="ARBA00022989"/>
    </source>
</evidence>
<dbReference type="GO" id="GO:0006629">
    <property type="term" value="P:lipid metabolic process"/>
    <property type="evidence" value="ECO:0007669"/>
    <property type="project" value="UniProtKB-KW"/>
</dbReference>
<keyword evidence="7" id="KW-0808">Transferase</keyword>
<comment type="subcellular location">
    <subcellularLocation>
        <location evidence="1">Endoplasmic reticulum membrane</location>
        <topology evidence="1">Multi-pass membrane protein</topology>
    </subcellularLocation>
</comment>
<proteinExistence type="inferred from homology"/>
<dbReference type="InterPro" id="IPR023210">
    <property type="entry name" value="NADP_OxRdtase_dom"/>
</dbReference>
<dbReference type="CDD" id="cd19071">
    <property type="entry name" value="AKR_AKR1-5-like"/>
    <property type="match status" value="1"/>
</dbReference>
<comment type="caution">
    <text evidence="17">The sequence shown here is derived from an EMBL/GenBank/DDBJ whole genome shotgun (WGS) entry which is preliminary data.</text>
</comment>
<feature type="transmembrane region" description="Helical" evidence="15">
    <location>
        <begin position="12"/>
        <end position="31"/>
    </location>
</feature>
<keyword evidence="9" id="KW-0319">Glycerol metabolism</keyword>
<dbReference type="Pfam" id="PF03982">
    <property type="entry name" value="DAGAT"/>
    <property type="match status" value="1"/>
</dbReference>
<dbReference type="PRINTS" id="PR00069">
    <property type="entry name" value="ALDKETRDTASE"/>
</dbReference>
<dbReference type="Gene3D" id="3.20.20.100">
    <property type="entry name" value="NADP-dependent oxidoreductase domain"/>
    <property type="match status" value="1"/>
</dbReference>
<comment type="similarity">
    <text evidence="4">Belongs to the diacylglycerol acyltransferase family.</text>
</comment>
<evidence type="ECO:0000256" key="2">
    <source>
        <dbReference type="ARBA" id="ARBA00004771"/>
    </source>
</evidence>
<keyword evidence="18" id="KW-1185">Reference proteome</keyword>
<evidence type="ECO:0000256" key="8">
    <source>
        <dbReference type="ARBA" id="ARBA00022692"/>
    </source>
</evidence>
<dbReference type="PANTHER" id="PTHR12317">
    <property type="entry name" value="DIACYLGLYCEROL O-ACYLTRANSFERASE"/>
    <property type="match status" value="1"/>
</dbReference>
<keyword evidence="14" id="KW-0012">Acyltransferase</keyword>
<accession>A0ABD3Q8V3</accession>
<evidence type="ECO:0000256" key="10">
    <source>
        <dbReference type="ARBA" id="ARBA00022824"/>
    </source>
</evidence>
<evidence type="ECO:0000256" key="9">
    <source>
        <dbReference type="ARBA" id="ARBA00022798"/>
    </source>
</evidence>
<evidence type="ECO:0000256" key="5">
    <source>
        <dbReference type="ARBA" id="ARBA00013244"/>
    </source>
</evidence>
<keyword evidence="11 15" id="KW-1133">Transmembrane helix</keyword>
<dbReference type="InterPro" id="IPR036812">
    <property type="entry name" value="NAD(P)_OxRdtase_dom_sf"/>
</dbReference>
<dbReference type="PROSITE" id="PS00062">
    <property type="entry name" value="ALDOKETO_REDUCTASE_2"/>
    <property type="match status" value="1"/>
</dbReference>
<dbReference type="PANTHER" id="PTHR12317:SF0">
    <property type="entry name" value="ACYLTRANSFERASE"/>
    <property type="match status" value="1"/>
</dbReference>
<evidence type="ECO:0000313" key="17">
    <source>
        <dbReference type="EMBL" id="KAL3796809.1"/>
    </source>
</evidence>
<evidence type="ECO:0000259" key="16">
    <source>
        <dbReference type="Pfam" id="PF00248"/>
    </source>
</evidence>
<dbReference type="InterPro" id="IPR018170">
    <property type="entry name" value="Aldo/ket_reductase_CS"/>
</dbReference>
<dbReference type="GO" id="GO:0006071">
    <property type="term" value="P:glycerol metabolic process"/>
    <property type="evidence" value="ECO:0007669"/>
    <property type="project" value="UniProtKB-KW"/>
</dbReference>
<evidence type="ECO:0000256" key="4">
    <source>
        <dbReference type="ARBA" id="ARBA00005420"/>
    </source>
</evidence>
<dbReference type="GO" id="GO:0005789">
    <property type="term" value="C:endoplasmic reticulum membrane"/>
    <property type="evidence" value="ECO:0007669"/>
    <property type="project" value="UniProtKB-SubCell"/>
</dbReference>
<evidence type="ECO:0000256" key="1">
    <source>
        <dbReference type="ARBA" id="ARBA00004477"/>
    </source>
</evidence>
<protein>
    <recommendedName>
        <fullName evidence="5">diacylglycerol O-acyltransferase</fullName>
        <ecNumber evidence="5">2.3.1.20</ecNumber>
    </recommendedName>
</protein>
<evidence type="ECO:0000256" key="7">
    <source>
        <dbReference type="ARBA" id="ARBA00022679"/>
    </source>
</evidence>
<dbReference type="Proteomes" id="UP001516023">
    <property type="component" value="Unassembled WGS sequence"/>
</dbReference>
<dbReference type="CDD" id="cd07987">
    <property type="entry name" value="LPLAT_MGAT-like"/>
    <property type="match status" value="1"/>
</dbReference>
<organism evidence="17 18">
    <name type="scientific">Cyclotella cryptica</name>
    <dbReference type="NCBI Taxonomy" id="29204"/>
    <lineage>
        <taxon>Eukaryota</taxon>
        <taxon>Sar</taxon>
        <taxon>Stramenopiles</taxon>
        <taxon>Ochrophyta</taxon>
        <taxon>Bacillariophyta</taxon>
        <taxon>Coscinodiscophyceae</taxon>
        <taxon>Thalassiosirophycidae</taxon>
        <taxon>Stephanodiscales</taxon>
        <taxon>Stephanodiscaceae</taxon>
        <taxon>Cyclotella</taxon>
    </lineage>
</organism>
<evidence type="ECO:0000256" key="14">
    <source>
        <dbReference type="ARBA" id="ARBA00023315"/>
    </source>
</evidence>
<keyword evidence="12" id="KW-0443">Lipid metabolism</keyword>
<keyword evidence="13 15" id="KW-0472">Membrane</keyword>
<dbReference type="Pfam" id="PF00248">
    <property type="entry name" value="Aldo_ket_red"/>
    <property type="match status" value="1"/>
</dbReference>
<dbReference type="EMBL" id="JABMIG020000060">
    <property type="protein sequence ID" value="KAL3796809.1"/>
    <property type="molecule type" value="Genomic_DNA"/>
</dbReference>
<evidence type="ECO:0000256" key="15">
    <source>
        <dbReference type="SAM" id="Phobius"/>
    </source>
</evidence>
<dbReference type="EC" id="2.3.1.20" evidence="5"/>
<comment type="pathway">
    <text evidence="3">Lipid metabolism.</text>
</comment>
<dbReference type="InterPro" id="IPR020471">
    <property type="entry name" value="AKR"/>
</dbReference>
<dbReference type="InterPro" id="IPR007130">
    <property type="entry name" value="DAGAT"/>
</dbReference>
<evidence type="ECO:0000256" key="13">
    <source>
        <dbReference type="ARBA" id="ARBA00023136"/>
    </source>
</evidence>
<evidence type="ECO:0000313" key="18">
    <source>
        <dbReference type="Proteomes" id="UP001516023"/>
    </source>
</evidence>